<protein>
    <submittedName>
        <fullName evidence="1">Uncharacterized protein</fullName>
    </submittedName>
</protein>
<dbReference type="AlphaFoldDB" id="A0A2G9RMB8"/>
<gene>
    <name evidence="1" type="ORF">AB205_0105540</name>
</gene>
<evidence type="ECO:0000313" key="2">
    <source>
        <dbReference type="Proteomes" id="UP000228934"/>
    </source>
</evidence>
<dbReference type="EMBL" id="KV934627">
    <property type="protein sequence ID" value="PIO29010.1"/>
    <property type="molecule type" value="Genomic_DNA"/>
</dbReference>
<evidence type="ECO:0000313" key="1">
    <source>
        <dbReference type="EMBL" id="PIO29010.1"/>
    </source>
</evidence>
<name>A0A2G9RMB8_AQUCT</name>
<keyword evidence="2" id="KW-1185">Reference proteome</keyword>
<proteinExistence type="predicted"/>
<accession>A0A2G9RMB8</accession>
<sequence length="83" mass="9570">MGANTSVAFYNFAQWLYETHHELTCFLKLLFKETDQTTTQTALVALKNQESFYQALYVYLGMSPGTMTMKIMCPRFEHSISLS</sequence>
<organism evidence="1 2">
    <name type="scientific">Aquarana catesbeiana</name>
    <name type="common">American bullfrog</name>
    <name type="synonym">Rana catesbeiana</name>
    <dbReference type="NCBI Taxonomy" id="8400"/>
    <lineage>
        <taxon>Eukaryota</taxon>
        <taxon>Metazoa</taxon>
        <taxon>Chordata</taxon>
        <taxon>Craniata</taxon>
        <taxon>Vertebrata</taxon>
        <taxon>Euteleostomi</taxon>
        <taxon>Amphibia</taxon>
        <taxon>Batrachia</taxon>
        <taxon>Anura</taxon>
        <taxon>Neobatrachia</taxon>
        <taxon>Ranoidea</taxon>
        <taxon>Ranidae</taxon>
        <taxon>Aquarana</taxon>
    </lineage>
</organism>
<reference evidence="2" key="1">
    <citation type="journal article" date="2017" name="Nat. Commun.">
        <title>The North American bullfrog draft genome provides insight into hormonal regulation of long noncoding RNA.</title>
        <authorList>
            <person name="Hammond S.A."/>
            <person name="Warren R.L."/>
            <person name="Vandervalk B.P."/>
            <person name="Kucuk E."/>
            <person name="Khan H."/>
            <person name="Gibb E.A."/>
            <person name="Pandoh P."/>
            <person name="Kirk H."/>
            <person name="Zhao Y."/>
            <person name="Jones M."/>
            <person name="Mungall A.J."/>
            <person name="Coope R."/>
            <person name="Pleasance S."/>
            <person name="Moore R.A."/>
            <person name="Holt R.A."/>
            <person name="Round J.M."/>
            <person name="Ohora S."/>
            <person name="Walle B.V."/>
            <person name="Veldhoen N."/>
            <person name="Helbing C.C."/>
            <person name="Birol I."/>
        </authorList>
    </citation>
    <scope>NUCLEOTIDE SEQUENCE [LARGE SCALE GENOMIC DNA]</scope>
</reference>
<dbReference type="Proteomes" id="UP000228934">
    <property type="component" value="Unassembled WGS sequence"/>
</dbReference>